<sequence>MGKGIMELGFWQIFAAYIFIVLVLFLAHRRGIRREKELVLASVRMTLQLILVGYVLIYIFANPAPIITLVILAIMEVFAIFNIFKRTHMTGQPKLQHSVAVAMLTGTGLCMVYFLWVVIRNDPWYDPQYFIPLGGMIVGNSMTAVALGANRLLGDLQAKRSLVEGALMLGATPQKAIAPLLRDAFDASLLPTINSMLGMGIVFLPGLMTGQILSGVSPLVAITYQIAVMLGILGSVALSVFVFLQLAPRAFFNRSAQLLQDKDPSKNALP</sequence>
<dbReference type="GO" id="GO:0005886">
    <property type="term" value="C:plasma membrane"/>
    <property type="evidence" value="ECO:0007669"/>
    <property type="project" value="TreeGrafter"/>
</dbReference>
<accession>A0A1G6X9A2</accession>
<gene>
    <name evidence="7" type="ORF">SAMN04489866_10680</name>
</gene>
<dbReference type="InterPro" id="IPR005226">
    <property type="entry name" value="UPF0014_fam"/>
</dbReference>
<evidence type="ECO:0000256" key="2">
    <source>
        <dbReference type="ARBA" id="ARBA00005268"/>
    </source>
</evidence>
<protein>
    <submittedName>
        <fullName evidence="7">Putative ABC transport system permease protein</fullName>
    </submittedName>
</protein>
<feature type="transmembrane region" description="Helical" evidence="6">
    <location>
        <begin position="96"/>
        <end position="117"/>
    </location>
</feature>
<evidence type="ECO:0000256" key="3">
    <source>
        <dbReference type="ARBA" id="ARBA00022692"/>
    </source>
</evidence>
<feature type="transmembrane region" description="Helical" evidence="6">
    <location>
        <begin position="6"/>
        <end position="26"/>
    </location>
</feature>
<organism evidence="7 8">
    <name type="scientific">Peptococcus niger</name>
    <dbReference type="NCBI Taxonomy" id="2741"/>
    <lineage>
        <taxon>Bacteria</taxon>
        <taxon>Bacillati</taxon>
        <taxon>Bacillota</taxon>
        <taxon>Clostridia</taxon>
        <taxon>Eubacteriales</taxon>
        <taxon>Peptococcaceae</taxon>
        <taxon>Peptococcus</taxon>
    </lineage>
</organism>
<evidence type="ECO:0000313" key="7">
    <source>
        <dbReference type="EMBL" id="SDD74413.1"/>
    </source>
</evidence>
<keyword evidence="5 6" id="KW-0472">Membrane</keyword>
<evidence type="ECO:0000256" key="1">
    <source>
        <dbReference type="ARBA" id="ARBA00004141"/>
    </source>
</evidence>
<keyword evidence="4 6" id="KW-1133">Transmembrane helix</keyword>
<feature type="transmembrane region" description="Helical" evidence="6">
    <location>
        <begin position="38"/>
        <end position="60"/>
    </location>
</feature>
<name>A0A1G6X9A2_PEPNI</name>
<feature type="transmembrane region" description="Helical" evidence="6">
    <location>
        <begin position="66"/>
        <end position="84"/>
    </location>
</feature>
<dbReference type="RefSeq" id="WP_091791860.1">
    <property type="nucleotide sequence ID" value="NZ_FNAF01000006.1"/>
</dbReference>
<comment type="similarity">
    <text evidence="2">Belongs to the UPF0014 family.</text>
</comment>
<feature type="transmembrane region" description="Helical" evidence="6">
    <location>
        <begin position="129"/>
        <end position="150"/>
    </location>
</feature>
<dbReference type="OrthoDB" id="9791807at2"/>
<evidence type="ECO:0000256" key="5">
    <source>
        <dbReference type="ARBA" id="ARBA00023136"/>
    </source>
</evidence>
<evidence type="ECO:0000256" key="4">
    <source>
        <dbReference type="ARBA" id="ARBA00022989"/>
    </source>
</evidence>
<proteinExistence type="inferred from homology"/>
<dbReference type="Proteomes" id="UP000198995">
    <property type="component" value="Unassembled WGS sequence"/>
</dbReference>
<dbReference type="EMBL" id="FNAF01000006">
    <property type="protein sequence ID" value="SDD74413.1"/>
    <property type="molecule type" value="Genomic_DNA"/>
</dbReference>
<keyword evidence="8" id="KW-1185">Reference proteome</keyword>
<dbReference type="PANTHER" id="PTHR30028">
    <property type="entry name" value="UPF0014 INNER MEMBRANE PROTEIN YBBM-RELATED"/>
    <property type="match status" value="1"/>
</dbReference>
<evidence type="ECO:0000256" key="6">
    <source>
        <dbReference type="SAM" id="Phobius"/>
    </source>
</evidence>
<feature type="transmembrane region" description="Helical" evidence="6">
    <location>
        <begin position="222"/>
        <end position="244"/>
    </location>
</feature>
<evidence type="ECO:0000313" key="8">
    <source>
        <dbReference type="Proteomes" id="UP000198995"/>
    </source>
</evidence>
<dbReference type="Pfam" id="PF03649">
    <property type="entry name" value="UPF0014"/>
    <property type="match status" value="1"/>
</dbReference>
<dbReference type="AlphaFoldDB" id="A0A1G6X9A2"/>
<keyword evidence="3 6" id="KW-0812">Transmembrane</keyword>
<dbReference type="PANTHER" id="PTHR30028:SF0">
    <property type="entry name" value="PROTEIN ALUMINUM SENSITIVE 3"/>
    <property type="match status" value="1"/>
</dbReference>
<dbReference type="STRING" id="2741.SAMN04489866_10680"/>
<feature type="transmembrane region" description="Helical" evidence="6">
    <location>
        <begin position="196"/>
        <end position="216"/>
    </location>
</feature>
<reference evidence="7 8" key="1">
    <citation type="submission" date="2016-10" db="EMBL/GenBank/DDBJ databases">
        <authorList>
            <person name="de Groot N.N."/>
        </authorList>
    </citation>
    <scope>NUCLEOTIDE SEQUENCE [LARGE SCALE GENOMIC DNA]</scope>
    <source>
        <strain evidence="7 8">DSM 20475</strain>
    </source>
</reference>
<comment type="subcellular location">
    <subcellularLocation>
        <location evidence="1">Membrane</location>
        <topology evidence="1">Multi-pass membrane protein</topology>
    </subcellularLocation>
</comment>